<evidence type="ECO:0000256" key="2">
    <source>
        <dbReference type="ARBA" id="ARBA00022980"/>
    </source>
</evidence>
<name>A0AAI9SWN2_9ASCO</name>
<comment type="similarity">
    <text evidence="1">Belongs to the universal ribosomal protein uL1 family.</text>
</comment>
<gene>
    <name evidence="4" type="ORF">KGF56_003020</name>
</gene>
<dbReference type="GO" id="GO:0003735">
    <property type="term" value="F:structural constituent of ribosome"/>
    <property type="evidence" value="ECO:0007669"/>
    <property type="project" value="InterPro"/>
</dbReference>
<evidence type="ECO:0000313" key="5">
    <source>
        <dbReference type="Proteomes" id="UP001202479"/>
    </source>
</evidence>
<keyword evidence="3" id="KW-0687">Ribonucleoprotein</keyword>
<keyword evidence="2" id="KW-0689">Ribosomal protein</keyword>
<dbReference type="GO" id="GO:0006412">
    <property type="term" value="P:translation"/>
    <property type="evidence" value="ECO:0007669"/>
    <property type="project" value="InterPro"/>
</dbReference>
<dbReference type="Gene3D" id="3.30.190.20">
    <property type="match status" value="1"/>
</dbReference>
<dbReference type="AlphaFoldDB" id="A0AAI9SWN2"/>
<evidence type="ECO:0000313" key="4">
    <source>
        <dbReference type="EMBL" id="KAI3404120.2"/>
    </source>
</evidence>
<dbReference type="PANTHER" id="PTHR36427">
    <property type="entry name" value="54S RIBOSOMAL PROTEIN L1, MITOCHONDRIAL"/>
    <property type="match status" value="1"/>
</dbReference>
<evidence type="ECO:0000256" key="1">
    <source>
        <dbReference type="ARBA" id="ARBA00010531"/>
    </source>
</evidence>
<keyword evidence="5" id="KW-1185">Reference proteome</keyword>
<dbReference type="Proteomes" id="UP001202479">
    <property type="component" value="Unassembled WGS sequence"/>
</dbReference>
<dbReference type="Pfam" id="PF00687">
    <property type="entry name" value="Ribosomal_L1"/>
    <property type="match status" value="1"/>
</dbReference>
<reference evidence="4" key="1">
    <citation type="journal article" date="2022" name="DNA Res.">
        <title>Genome analysis of five recently described species of the CUG-Ser clade uncovers Candida theae as a new hybrid lineage with pathogenic potential in the Candida parapsilosis species complex.</title>
        <authorList>
            <person name="Mixao V."/>
            <person name="Del Olmo V."/>
            <person name="Hegedusova E."/>
            <person name="Saus E."/>
            <person name="Pryszcz L."/>
            <person name="Cillingova A."/>
            <person name="Nosek J."/>
            <person name="Gabaldon T."/>
        </authorList>
    </citation>
    <scope>NUCLEOTIDE SEQUENCE</scope>
    <source>
        <strain evidence="4">CBS 10844</strain>
    </source>
</reference>
<dbReference type="InterPro" id="IPR002143">
    <property type="entry name" value="Ribosomal_uL1"/>
</dbReference>
<protein>
    <recommendedName>
        <fullName evidence="6">Ribosomal protein L1</fullName>
    </recommendedName>
</protein>
<organism evidence="4 5">
    <name type="scientific">Candida oxycetoniae</name>
    <dbReference type="NCBI Taxonomy" id="497107"/>
    <lineage>
        <taxon>Eukaryota</taxon>
        <taxon>Fungi</taxon>
        <taxon>Dikarya</taxon>
        <taxon>Ascomycota</taxon>
        <taxon>Saccharomycotina</taxon>
        <taxon>Pichiomycetes</taxon>
        <taxon>Debaryomycetaceae</taxon>
        <taxon>Candida/Lodderomyces clade</taxon>
        <taxon>Candida</taxon>
    </lineage>
</organism>
<dbReference type="InterPro" id="IPR016095">
    <property type="entry name" value="Ribosomal_uL1_3-a/b-sand"/>
</dbReference>
<proteinExistence type="inferred from homology"/>
<dbReference type="SUPFAM" id="SSF56808">
    <property type="entry name" value="Ribosomal protein L1"/>
    <property type="match status" value="1"/>
</dbReference>
<evidence type="ECO:0000256" key="3">
    <source>
        <dbReference type="ARBA" id="ARBA00023274"/>
    </source>
</evidence>
<comment type="caution">
    <text evidence="4">The sequence shown here is derived from an EMBL/GenBank/DDBJ whole genome shotgun (WGS) entry which is preliminary data.</text>
</comment>
<dbReference type="GeneID" id="73380637"/>
<dbReference type="GO" id="GO:0005762">
    <property type="term" value="C:mitochondrial large ribosomal subunit"/>
    <property type="evidence" value="ECO:0007669"/>
    <property type="project" value="TreeGrafter"/>
</dbReference>
<accession>A0AAI9SWN2</accession>
<evidence type="ECO:0008006" key="6">
    <source>
        <dbReference type="Google" id="ProtNLM"/>
    </source>
</evidence>
<dbReference type="InterPro" id="IPR023674">
    <property type="entry name" value="Ribosomal_uL1-like"/>
</dbReference>
<dbReference type="InterPro" id="IPR028364">
    <property type="entry name" value="Ribosomal_uL1/biogenesis"/>
</dbReference>
<sequence>MLRSVSSPLRQPMVLLRISTRFVSYDKESKTLLHQERGREKKRRLRKELKFNALENPAEHPLHMDIATALNTIRSFELGKPLKKTNITCSLYARQEQGAAPINANLNLPFPVNKKNNPLLFTTHQGVMEELESLIPRENMGGKELLDRFINQELLPGDFTHAFATCEMEPHLKSVSRILGPAKLQPTKKKGTVTDDLSVIRNILSSYQIKQRDFHISFTAGDCSFSDFQIISNLKAISDAIYRQIDPKASKKTRLGHCFITSANSPGLVIDFKNE</sequence>
<dbReference type="Gene3D" id="3.40.50.790">
    <property type="match status" value="1"/>
</dbReference>
<dbReference type="EMBL" id="JAHUZD010000107">
    <property type="protein sequence ID" value="KAI3404120.2"/>
    <property type="molecule type" value="Genomic_DNA"/>
</dbReference>
<dbReference type="RefSeq" id="XP_049179865.1">
    <property type="nucleotide sequence ID" value="XM_049324310.1"/>
</dbReference>
<dbReference type="GO" id="GO:0003723">
    <property type="term" value="F:RNA binding"/>
    <property type="evidence" value="ECO:0007669"/>
    <property type="project" value="InterPro"/>
</dbReference>
<dbReference type="PANTHER" id="PTHR36427:SF3">
    <property type="entry name" value="LARGE RIBOSOMAL SUBUNIT PROTEIN UL1M"/>
    <property type="match status" value="1"/>
</dbReference>
<dbReference type="PIRSF" id="PIRSF002155">
    <property type="entry name" value="Ribosomal_L1"/>
    <property type="match status" value="1"/>
</dbReference>